<feature type="domain" description="NR LBD" evidence="12">
    <location>
        <begin position="223"/>
        <end position="526"/>
    </location>
</feature>
<dbReference type="PRINTS" id="PR00047">
    <property type="entry name" value="STROIDFINGER"/>
</dbReference>
<keyword evidence="7" id="KW-0804">Transcription</keyword>
<keyword evidence="3" id="KW-0863">Zinc-finger</keyword>
<keyword evidence="2" id="KW-0479">Metal-binding</keyword>
<evidence type="ECO:0000256" key="9">
    <source>
        <dbReference type="ARBA" id="ARBA00023242"/>
    </source>
</evidence>
<dbReference type="InterPro" id="IPR000536">
    <property type="entry name" value="Nucl_hrmn_rcpt_lig-bd"/>
</dbReference>
<dbReference type="Pfam" id="PF00104">
    <property type="entry name" value="Hormone_recep"/>
    <property type="match status" value="1"/>
</dbReference>
<evidence type="ECO:0000256" key="10">
    <source>
        <dbReference type="SAM" id="MobiDB-lite"/>
    </source>
</evidence>
<organism evidence="13 14">
    <name type="scientific">Necator americanus</name>
    <name type="common">Human hookworm</name>
    <dbReference type="NCBI Taxonomy" id="51031"/>
    <lineage>
        <taxon>Eukaryota</taxon>
        <taxon>Metazoa</taxon>
        <taxon>Ecdysozoa</taxon>
        <taxon>Nematoda</taxon>
        <taxon>Chromadorea</taxon>
        <taxon>Rhabditida</taxon>
        <taxon>Rhabditina</taxon>
        <taxon>Rhabditomorpha</taxon>
        <taxon>Strongyloidea</taxon>
        <taxon>Ancylostomatidae</taxon>
        <taxon>Bunostominae</taxon>
        <taxon>Necator</taxon>
    </lineage>
</organism>
<feature type="region of interest" description="Disordered" evidence="10">
    <location>
        <begin position="233"/>
        <end position="252"/>
    </location>
</feature>
<keyword evidence="6" id="KW-0238">DNA-binding</keyword>
<evidence type="ECO:0000256" key="8">
    <source>
        <dbReference type="ARBA" id="ARBA00023170"/>
    </source>
</evidence>
<dbReference type="PROSITE" id="PS51843">
    <property type="entry name" value="NR_LBD"/>
    <property type="match status" value="1"/>
</dbReference>
<feature type="domain" description="Nuclear receptor" evidence="11">
    <location>
        <begin position="107"/>
        <end position="182"/>
    </location>
</feature>
<evidence type="ECO:0000256" key="1">
    <source>
        <dbReference type="ARBA" id="ARBA00005993"/>
    </source>
</evidence>
<evidence type="ECO:0000259" key="11">
    <source>
        <dbReference type="PROSITE" id="PS51030"/>
    </source>
</evidence>
<name>A0ABR1DB16_NECAM</name>
<accession>A0ABR1DB16</accession>
<dbReference type="InterPro" id="IPR050274">
    <property type="entry name" value="Nuclear_hormone_rcpt_NR2"/>
</dbReference>
<evidence type="ECO:0000256" key="6">
    <source>
        <dbReference type="ARBA" id="ARBA00023125"/>
    </source>
</evidence>
<evidence type="ECO:0000256" key="4">
    <source>
        <dbReference type="ARBA" id="ARBA00022833"/>
    </source>
</evidence>
<dbReference type="PROSITE" id="PS00031">
    <property type="entry name" value="NUCLEAR_REC_DBD_1"/>
    <property type="match status" value="1"/>
</dbReference>
<evidence type="ECO:0000313" key="13">
    <source>
        <dbReference type="EMBL" id="KAK6747241.1"/>
    </source>
</evidence>
<evidence type="ECO:0000259" key="12">
    <source>
        <dbReference type="PROSITE" id="PS51843"/>
    </source>
</evidence>
<keyword evidence="9" id="KW-0539">Nucleus</keyword>
<evidence type="ECO:0008006" key="15">
    <source>
        <dbReference type="Google" id="ProtNLM"/>
    </source>
</evidence>
<reference evidence="13 14" key="1">
    <citation type="submission" date="2023-08" db="EMBL/GenBank/DDBJ databases">
        <title>A Necator americanus chromosomal reference genome.</title>
        <authorList>
            <person name="Ilik V."/>
            <person name="Petrzelkova K.J."/>
            <person name="Pardy F."/>
            <person name="Fuh T."/>
            <person name="Niatou-Singa F.S."/>
            <person name="Gouil Q."/>
            <person name="Baker L."/>
            <person name="Ritchie M.E."/>
            <person name="Jex A.R."/>
            <person name="Gazzola D."/>
            <person name="Li H."/>
            <person name="Toshio Fujiwara R."/>
            <person name="Zhan B."/>
            <person name="Aroian R.V."/>
            <person name="Pafco B."/>
            <person name="Schwarz E.M."/>
        </authorList>
    </citation>
    <scope>NUCLEOTIDE SEQUENCE [LARGE SCALE GENOMIC DNA]</scope>
    <source>
        <strain evidence="13 14">Aroian</strain>
        <tissue evidence="13">Whole animal</tissue>
    </source>
</reference>
<dbReference type="PROSITE" id="PS51030">
    <property type="entry name" value="NUCLEAR_REC_DBD_2"/>
    <property type="match status" value="1"/>
</dbReference>
<keyword evidence="8" id="KW-0675">Receptor</keyword>
<evidence type="ECO:0000256" key="2">
    <source>
        <dbReference type="ARBA" id="ARBA00022723"/>
    </source>
</evidence>
<keyword evidence="5" id="KW-0805">Transcription regulation</keyword>
<dbReference type="PANTHER" id="PTHR24083">
    <property type="entry name" value="NUCLEAR HORMONE RECEPTOR"/>
    <property type="match status" value="1"/>
</dbReference>
<evidence type="ECO:0000256" key="7">
    <source>
        <dbReference type="ARBA" id="ARBA00023163"/>
    </source>
</evidence>
<sequence length="553" mass="60195">MFYLAQHRLRLFSAFTPLLVASPGKHPSSYLPSVKFCQLAAAARNHLLQSHTGVPAVMPNLLQHISALRNAQLANAGVMSGVRVGSPQRADSISSRAAVEAGNGAGGELCVVCGDKASGRHYGAVSCEGCKGFFKRSIRKQIGYMCRGAKDCPVTKFHRNRCQYCRLKKCLSMGMRSESVQAERRPVQQVCVDSPPTMVPNHNASGNSSALEGNPLMNGLLAIVKNDHEQLAEREKTTTTTTTTSTMRDSIGEDESGIDVMTVIGMGPSESPSSSGTASSISEDGPIFNVERCRFELPVPHPPPAELNIQFICETASRLLFLSVHWMKDVRTGLKPITLESVMKTKWCDLFVLGLMQCAEDVGLIRMLEAMNNHLAACSRVGQLKSEKFEEVSQQINYLLLLVSRFAEAKLSPMEFAYLKLVSFTSNDIPASTCAADTRPVNVTACQELYEHVVASSSSDDSTSEDNETHVTASSVGAAIERYSRLLQLLPNLRWFRESVLVELFFSGLIGNLSIETVIPFVLKMDVMNVFEPTQGSDSILPSASLASMLCGK</sequence>
<dbReference type="Proteomes" id="UP001303046">
    <property type="component" value="Unassembled WGS sequence"/>
</dbReference>
<gene>
    <name evidence="13" type="primary">Necator_chrIV.g13741</name>
    <name evidence="13" type="ORF">RB195_000449</name>
</gene>
<evidence type="ECO:0000313" key="14">
    <source>
        <dbReference type="Proteomes" id="UP001303046"/>
    </source>
</evidence>
<dbReference type="InterPro" id="IPR035500">
    <property type="entry name" value="NHR-like_dom_sf"/>
</dbReference>
<dbReference type="Gene3D" id="3.30.50.10">
    <property type="entry name" value="Erythroid Transcription Factor GATA-1, subunit A"/>
    <property type="match status" value="1"/>
</dbReference>
<dbReference type="SUPFAM" id="SSF57716">
    <property type="entry name" value="Glucocorticoid receptor-like (DNA-binding domain)"/>
    <property type="match status" value="1"/>
</dbReference>
<comment type="caution">
    <text evidence="13">The sequence shown here is derived from an EMBL/GenBank/DDBJ whole genome shotgun (WGS) entry which is preliminary data.</text>
</comment>
<evidence type="ECO:0000256" key="3">
    <source>
        <dbReference type="ARBA" id="ARBA00022771"/>
    </source>
</evidence>
<protein>
    <recommendedName>
        <fullName evidence="15">Zinc finger, C4 type</fullName>
    </recommendedName>
</protein>
<evidence type="ECO:0000256" key="5">
    <source>
        <dbReference type="ARBA" id="ARBA00023015"/>
    </source>
</evidence>
<dbReference type="InterPro" id="IPR013088">
    <property type="entry name" value="Znf_NHR/GATA"/>
</dbReference>
<proteinExistence type="inferred from homology"/>
<comment type="similarity">
    <text evidence="1">Belongs to the nuclear hormone receptor family.</text>
</comment>
<dbReference type="Gene3D" id="1.10.565.10">
    <property type="entry name" value="Retinoid X Receptor"/>
    <property type="match status" value="1"/>
</dbReference>
<dbReference type="Pfam" id="PF00105">
    <property type="entry name" value="zf-C4"/>
    <property type="match status" value="1"/>
</dbReference>
<dbReference type="EMBL" id="JAVFWL010000004">
    <property type="protein sequence ID" value="KAK6747241.1"/>
    <property type="molecule type" value="Genomic_DNA"/>
</dbReference>
<dbReference type="SUPFAM" id="SSF48508">
    <property type="entry name" value="Nuclear receptor ligand-binding domain"/>
    <property type="match status" value="1"/>
</dbReference>
<keyword evidence="4" id="KW-0862">Zinc</keyword>
<keyword evidence="14" id="KW-1185">Reference proteome</keyword>
<dbReference type="SMART" id="SM00399">
    <property type="entry name" value="ZnF_C4"/>
    <property type="match status" value="1"/>
</dbReference>
<dbReference type="InterPro" id="IPR001628">
    <property type="entry name" value="Znf_hrmn_rcpt"/>
</dbReference>